<evidence type="ECO:0000313" key="2">
    <source>
        <dbReference type="EMBL" id="QDS91879.1"/>
    </source>
</evidence>
<evidence type="ECO:0000256" key="1">
    <source>
        <dbReference type="SAM" id="MobiDB-lite"/>
    </source>
</evidence>
<dbReference type="EMBL" id="CP036262">
    <property type="protein sequence ID" value="QDS91879.1"/>
    <property type="molecule type" value="Genomic_DNA"/>
</dbReference>
<name>A0A517MAG3_9BACT</name>
<feature type="region of interest" description="Disordered" evidence="1">
    <location>
        <begin position="230"/>
        <end position="249"/>
    </location>
</feature>
<dbReference type="OrthoDB" id="283806at2"/>
<accession>A0A517MAG3</accession>
<dbReference type="RefSeq" id="WP_145350062.1">
    <property type="nucleotide sequence ID" value="NZ_CP036262.1"/>
</dbReference>
<dbReference type="AlphaFoldDB" id="A0A517MAG3"/>
<protein>
    <submittedName>
        <fullName evidence="2">Uncharacterized protein</fullName>
    </submittedName>
</protein>
<reference evidence="2 3" key="1">
    <citation type="submission" date="2019-02" db="EMBL/GenBank/DDBJ databases">
        <title>Deep-cultivation of Planctomycetes and their phenomic and genomic characterization uncovers novel biology.</title>
        <authorList>
            <person name="Wiegand S."/>
            <person name="Jogler M."/>
            <person name="Boedeker C."/>
            <person name="Pinto D."/>
            <person name="Vollmers J."/>
            <person name="Rivas-Marin E."/>
            <person name="Kohn T."/>
            <person name="Peeters S.H."/>
            <person name="Heuer A."/>
            <person name="Rast P."/>
            <person name="Oberbeckmann S."/>
            <person name="Bunk B."/>
            <person name="Jeske O."/>
            <person name="Meyerdierks A."/>
            <person name="Storesund J.E."/>
            <person name="Kallscheuer N."/>
            <person name="Luecker S."/>
            <person name="Lage O.M."/>
            <person name="Pohl T."/>
            <person name="Merkel B.J."/>
            <person name="Hornburger P."/>
            <person name="Mueller R.-W."/>
            <person name="Bruemmer F."/>
            <person name="Labrenz M."/>
            <person name="Spormann A.M."/>
            <person name="Op den Camp H."/>
            <person name="Overmann J."/>
            <person name="Amann R."/>
            <person name="Jetten M.S.M."/>
            <person name="Mascher T."/>
            <person name="Medema M.H."/>
            <person name="Devos D.P."/>
            <person name="Kaster A.-K."/>
            <person name="Ovreas L."/>
            <person name="Rohde M."/>
            <person name="Galperin M.Y."/>
            <person name="Jogler C."/>
        </authorList>
    </citation>
    <scope>NUCLEOTIDE SEQUENCE [LARGE SCALE GENOMIC DNA]</scope>
    <source>
        <strain evidence="2 3">FF011L</strain>
    </source>
</reference>
<dbReference type="Proteomes" id="UP000320672">
    <property type="component" value="Chromosome"/>
</dbReference>
<sequence length="333" mass="35143">METITHNVHNQYVRQATEGGKDYLVAPVAMLVPGVHKGSGGALLYTKEELAKRPGQWNGVPVTVGHPAIGGVPVAVAEVGTSQTVGMIRNAHWDHRKLRAEAWLEVERLRQLAPSVLTALEQGKPMEVSTGLFTDNVPAPSANYGGQGNAGFTKVATNFRPDHLALLVTGKGACAVVDGCGLLQMNKESEMDYDESPLLMPTMDFGPPTNNGCGCSSHQGASHDAMPVVAPSSWPQQQPQPHGNLGSSTPLVADYLEGAAYAMRADGHADAAGELDEVVANVRGQSDEAPLLLPDWGYGHADAGQVHNSQQAAQHSRDDGPLVMAAIDWTQTG</sequence>
<feature type="compositionally biased region" description="Low complexity" evidence="1">
    <location>
        <begin position="231"/>
        <end position="241"/>
    </location>
</feature>
<keyword evidence="3" id="KW-1185">Reference proteome</keyword>
<evidence type="ECO:0000313" key="3">
    <source>
        <dbReference type="Proteomes" id="UP000320672"/>
    </source>
</evidence>
<dbReference type="KEGG" id="rml:FF011L_06150"/>
<organism evidence="2 3">
    <name type="scientific">Roseimaritima multifibrata</name>
    <dbReference type="NCBI Taxonomy" id="1930274"/>
    <lineage>
        <taxon>Bacteria</taxon>
        <taxon>Pseudomonadati</taxon>
        <taxon>Planctomycetota</taxon>
        <taxon>Planctomycetia</taxon>
        <taxon>Pirellulales</taxon>
        <taxon>Pirellulaceae</taxon>
        <taxon>Roseimaritima</taxon>
    </lineage>
</organism>
<proteinExistence type="predicted"/>
<gene>
    <name evidence="2" type="ORF">FF011L_06150</name>
</gene>